<proteinExistence type="predicted"/>
<dbReference type="Proteomes" id="UP001315860">
    <property type="component" value="Chromosome"/>
</dbReference>
<dbReference type="Pfam" id="PF04505">
    <property type="entry name" value="CD225"/>
    <property type="match status" value="1"/>
</dbReference>
<keyword evidence="4 5" id="KW-0472">Membrane</keyword>
<protein>
    <submittedName>
        <fullName evidence="6">CD225/dispanin family protein</fullName>
    </submittedName>
</protein>
<evidence type="ECO:0000256" key="1">
    <source>
        <dbReference type="ARBA" id="ARBA00004370"/>
    </source>
</evidence>
<feature type="transmembrane region" description="Helical" evidence="5">
    <location>
        <begin position="69"/>
        <end position="93"/>
    </location>
</feature>
<dbReference type="EMBL" id="CP101990">
    <property type="protein sequence ID" value="UUI67442.1"/>
    <property type="molecule type" value="Genomic_DNA"/>
</dbReference>
<dbReference type="InterPro" id="IPR007593">
    <property type="entry name" value="CD225/Dispanin_fam"/>
</dbReference>
<evidence type="ECO:0000256" key="2">
    <source>
        <dbReference type="ARBA" id="ARBA00022692"/>
    </source>
</evidence>
<dbReference type="InterPro" id="IPR051423">
    <property type="entry name" value="CD225/Dispanin"/>
</dbReference>
<evidence type="ECO:0000256" key="4">
    <source>
        <dbReference type="ARBA" id="ARBA00023136"/>
    </source>
</evidence>
<reference evidence="6 7" key="1">
    <citation type="submission" date="2022-07" db="EMBL/GenBank/DDBJ databases">
        <title>Novel species in genus Aeromicrobium.</title>
        <authorList>
            <person name="Ye L."/>
        </authorList>
    </citation>
    <scope>NUCLEOTIDE SEQUENCE [LARGE SCALE GENOMIC DNA]</scope>
    <source>
        <strain evidence="7">zg-Y50</strain>
    </source>
</reference>
<keyword evidence="2 5" id="KW-0812">Transmembrane</keyword>
<gene>
    <name evidence="6" type="ORF">NP095_09500</name>
</gene>
<evidence type="ECO:0000256" key="3">
    <source>
        <dbReference type="ARBA" id="ARBA00022989"/>
    </source>
</evidence>
<dbReference type="PANTHER" id="PTHR14948">
    <property type="entry name" value="NG5"/>
    <property type="match status" value="1"/>
</dbReference>
<evidence type="ECO:0000313" key="7">
    <source>
        <dbReference type="Proteomes" id="UP001315860"/>
    </source>
</evidence>
<keyword evidence="7" id="KW-1185">Reference proteome</keyword>
<organism evidence="6 7">
    <name type="scientific">Aeromicrobium duanguangcaii</name>
    <dbReference type="NCBI Taxonomy" id="2968086"/>
    <lineage>
        <taxon>Bacteria</taxon>
        <taxon>Bacillati</taxon>
        <taxon>Actinomycetota</taxon>
        <taxon>Actinomycetes</taxon>
        <taxon>Propionibacteriales</taxon>
        <taxon>Nocardioidaceae</taxon>
        <taxon>Aeromicrobium</taxon>
    </lineage>
</organism>
<name>A0ABY5KAH5_9ACTN</name>
<evidence type="ECO:0000256" key="5">
    <source>
        <dbReference type="SAM" id="Phobius"/>
    </source>
</evidence>
<sequence length="103" mass="10673">MSYNAPPPPPTGPVGQTPPPNNLVWAILTTLFCCLPLGVVSIVFAAQVNGKFAAGDLAGAQESSRKAKMWAIWSAVVGLVSIVLYVIFIVIVASNGDSTSTSL</sequence>
<keyword evidence="3 5" id="KW-1133">Transmembrane helix</keyword>
<comment type="subcellular location">
    <subcellularLocation>
        <location evidence="1">Membrane</location>
    </subcellularLocation>
</comment>
<accession>A0ABY5KAH5</accession>
<dbReference type="RefSeq" id="WP_249378390.1">
    <property type="nucleotide sequence ID" value="NZ_CP101990.1"/>
</dbReference>
<feature type="transmembrane region" description="Helical" evidence="5">
    <location>
        <begin position="23"/>
        <end position="48"/>
    </location>
</feature>
<dbReference type="PANTHER" id="PTHR14948:SF25">
    <property type="entry name" value="DUF4190 DOMAIN-CONTAINING PROTEIN"/>
    <property type="match status" value="1"/>
</dbReference>
<evidence type="ECO:0000313" key="6">
    <source>
        <dbReference type="EMBL" id="UUI67442.1"/>
    </source>
</evidence>